<comment type="caution">
    <text evidence="2">The sequence shown here is derived from an EMBL/GenBank/DDBJ whole genome shotgun (WGS) entry which is preliminary data.</text>
</comment>
<proteinExistence type="predicted"/>
<organism evidence="2 3">
    <name type="scientific">Cyclotella atomus</name>
    <dbReference type="NCBI Taxonomy" id="382360"/>
    <lineage>
        <taxon>Eukaryota</taxon>
        <taxon>Sar</taxon>
        <taxon>Stramenopiles</taxon>
        <taxon>Ochrophyta</taxon>
        <taxon>Bacillariophyta</taxon>
        <taxon>Coscinodiscophyceae</taxon>
        <taxon>Thalassiosirophycidae</taxon>
        <taxon>Stephanodiscales</taxon>
        <taxon>Stephanodiscaceae</taxon>
        <taxon>Cyclotella</taxon>
    </lineage>
</organism>
<feature type="compositionally biased region" description="Basic and acidic residues" evidence="1">
    <location>
        <begin position="165"/>
        <end position="176"/>
    </location>
</feature>
<protein>
    <submittedName>
        <fullName evidence="2">Uncharacterized protein</fullName>
    </submittedName>
</protein>
<evidence type="ECO:0000256" key="1">
    <source>
        <dbReference type="SAM" id="MobiDB-lite"/>
    </source>
</evidence>
<feature type="region of interest" description="Disordered" evidence="1">
    <location>
        <begin position="37"/>
        <end position="117"/>
    </location>
</feature>
<name>A0ABD3QLS1_9STRA</name>
<dbReference type="EMBL" id="JALLPJ020000212">
    <property type="protein sequence ID" value="KAL3798615.1"/>
    <property type="molecule type" value="Genomic_DNA"/>
</dbReference>
<dbReference type="AlphaFoldDB" id="A0ABD3QLS1"/>
<evidence type="ECO:0000313" key="3">
    <source>
        <dbReference type="Proteomes" id="UP001530400"/>
    </source>
</evidence>
<dbReference type="Proteomes" id="UP001530400">
    <property type="component" value="Unassembled WGS sequence"/>
</dbReference>
<reference evidence="2 3" key="1">
    <citation type="submission" date="2024-10" db="EMBL/GenBank/DDBJ databases">
        <title>Updated reference genomes for cyclostephanoid diatoms.</title>
        <authorList>
            <person name="Roberts W.R."/>
            <person name="Alverson A.J."/>
        </authorList>
    </citation>
    <scope>NUCLEOTIDE SEQUENCE [LARGE SCALE GENOMIC DNA]</scope>
    <source>
        <strain evidence="2 3">AJA010-31</strain>
    </source>
</reference>
<keyword evidence="3" id="KW-1185">Reference proteome</keyword>
<gene>
    <name evidence="2" type="ORF">ACHAWO_014024</name>
</gene>
<sequence length="208" mass="23092">MAATTTMLWDDTIDWGDEDSSTISTCKYSINEVNAHTEKLPTKKGLSKSVTAASRPVTPPKNQGRLGKRSSWFDWFESDEGSHSSISHTSKEKENTKFRNTSESQDESALAPSPAPATAFLPQSLLSLVPLEDEGMSTKQYKKTARRRTLETMGNDDAALLALREKAKSSTKDQSKLVKKSSKGTSRNSSQEKLHVPFPSRPRRRSAW</sequence>
<feature type="region of interest" description="Disordered" evidence="1">
    <location>
        <begin position="165"/>
        <end position="208"/>
    </location>
</feature>
<evidence type="ECO:0000313" key="2">
    <source>
        <dbReference type="EMBL" id="KAL3798615.1"/>
    </source>
</evidence>
<feature type="compositionally biased region" description="Low complexity" evidence="1">
    <location>
        <begin position="108"/>
        <end position="117"/>
    </location>
</feature>
<accession>A0ABD3QLS1</accession>